<keyword evidence="9 10" id="KW-0472">Membrane</keyword>
<dbReference type="PRINTS" id="PR00344">
    <property type="entry name" value="BCTRLSENSOR"/>
</dbReference>
<keyword evidence="13" id="KW-1185">Reference proteome</keyword>
<evidence type="ECO:0000256" key="5">
    <source>
        <dbReference type="ARBA" id="ARBA00022679"/>
    </source>
</evidence>
<reference evidence="12 13" key="1">
    <citation type="journal article" date="2019" name="Int. J. Syst. Evol. Microbiol.">
        <title>The Global Catalogue of Microorganisms (GCM) 10K type strain sequencing project: providing services to taxonomists for standard genome sequencing and annotation.</title>
        <authorList>
            <consortium name="The Broad Institute Genomics Platform"/>
            <consortium name="The Broad Institute Genome Sequencing Center for Infectious Disease"/>
            <person name="Wu L."/>
            <person name="Ma J."/>
        </authorList>
    </citation>
    <scope>NUCLEOTIDE SEQUENCE [LARGE SCALE GENOMIC DNA]</scope>
    <source>
        <strain evidence="12 13">JCM 14368</strain>
    </source>
</reference>
<dbReference type="InterPro" id="IPR003661">
    <property type="entry name" value="HisK_dim/P_dom"/>
</dbReference>
<evidence type="ECO:0000256" key="3">
    <source>
        <dbReference type="ARBA" id="ARBA00012438"/>
    </source>
</evidence>
<dbReference type="PANTHER" id="PTHR45436">
    <property type="entry name" value="SENSOR HISTIDINE KINASE YKOH"/>
    <property type="match status" value="1"/>
</dbReference>
<feature type="transmembrane region" description="Helical" evidence="10">
    <location>
        <begin position="33"/>
        <end position="55"/>
    </location>
</feature>
<comment type="caution">
    <text evidence="12">The sequence shown here is derived from an EMBL/GenBank/DDBJ whole genome shotgun (WGS) entry which is preliminary data.</text>
</comment>
<evidence type="ECO:0000256" key="10">
    <source>
        <dbReference type="SAM" id="Phobius"/>
    </source>
</evidence>
<evidence type="ECO:0000313" key="13">
    <source>
        <dbReference type="Proteomes" id="UP001500191"/>
    </source>
</evidence>
<evidence type="ECO:0000256" key="7">
    <source>
        <dbReference type="ARBA" id="ARBA00022777"/>
    </source>
</evidence>
<dbReference type="InterPro" id="IPR005467">
    <property type="entry name" value="His_kinase_dom"/>
</dbReference>
<dbReference type="Gene3D" id="1.10.287.130">
    <property type="match status" value="1"/>
</dbReference>
<feature type="transmembrane region" description="Helical" evidence="10">
    <location>
        <begin position="181"/>
        <end position="202"/>
    </location>
</feature>
<keyword evidence="7" id="KW-0418">Kinase</keyword>
<dbReference type="EMBL" id="BAAADB010000007">
    <property type="protein sequence ID" value="GAA0504546.1"/>
    <property type="molecule type" value="Genomic_DNA"/>
</dbReference>
<name>A0ABN1BTT7_9DEIO</name>
<keyword evidence="8 10" id="KW-1133">Transmembrane helix</keyword>
<keyword evidence="5" id="KW-0808">Transferase</keyword>
<dbReference type="InterPro" id="IPR050428">
    <property type="entry name" value="TCS_sensor_his_kinase"/>
</dbReference>
<evidence type="ECO:0000313" key="12">
    <source>
        <dbReference type="EMBL" id="GAA0504546.1"/>
    </source>
</evidence>
<evidence type="ECO:0000259" key="11">
    <source>
        <dbReference type="PROSITE" id="PS50109"/>
    </source>
</evidence>
<dbReference type="SUPFAM" id="SSF47384">
    <property type="entry name" value="Homodimeric domain of signal transducing histidine kinase"/>
    <property type="match status" value="1"/>
</dbReference>
<accession>A0ABN1BTT7</accession>
<dbReference type="PANTHER" id="PTHR45436:SF5">
    <property type="entry name" value="SENSOR HISTIDINE KINASE TRCS"/>
    <property type="match status" value="1"/>
</dbReference>
<evidence type="ECO:0000256" key="1">
    <source>
        <dbReference type="ARBA" id="ARBA00000085"/>
    </source>
</evidence>
<dbReference type="PROSITE" id="PS50109">
    <property type="entry name" value="HIS_KIN"/>
    <property type="match status" value="1"/>
</dbReference>
<feature type="domain" description="Histidine kinase" evidence="11">
    <location>
        <begin position="228"/>
        <end position="430"/>
    </location>
</feature>
<dbReference type="InterPro" id="IPR003594">
    <property type="entry name" value="HATPase_dom"/>
</dbReference>
<evidence type="ECO:0000256" key="4">
    <source>
        <dbReference type="ARBA" id="ARBA00022553"/>
    </source>
</evidence>
<proteinExistence type="predicted"/>
<dbReference type="InterPro" id="IPR036097">
    <property type="entry name" value="HisK_dim/P_sf"/>
</dbReference>
<keyword evidence="4" id="KW-0597">Phosphoprotein</keyword>
<organism evidence="12 13">
    <name type="scientific">Deinococcus depolymerans</name>
    <dbReference type="NCBI Taxonomy" id="392408"/>
    <lineage>
        <taxon>Bacteria</taxon>
        <taxon>Thermotogati</taxon>
        <taxon>Deinococcota</taxon>
        <taxon>Deinococci</taxon>
        <taxon>Deinococcales</taxon>
        <taxon>Deinococcaceae</taxon>
        <taxon>Deinococcus</taxon>
    </lineage>
</organism>
<dbReference type="InterPro" id="IPR036890">
    <property type="entry name" value="HATPase_C_sf"/>
</dbReference>
<dbReference type="Proteomes" id="UP001500191">
    <property type="component" value="Unassembled WGS sequence"/>
</dbReference>
<dbReference type="InterPro" id="IPR004358">
    <property type="entry name" value="Sig_transdc_His_kin-like_C"/>
</dbReference>
<evidence type="ECO:0000256" key="2">
    <source>
        <dbReference type="ARBA" id="ARBA00004370"/>
    </source>
</evidence>
<dbReference type="CDD" id="cd00075">
    <property type="entry name" value="HATPase"/>
    <property type="match status" value="1"/>
</dbReference>
<dbReference type="SMART" id="SM00387">
    <property type="entry name" value="HATPase_c"/>
    <property type="match status" value="1"/>
</dbReference>
<keyword evidence="6 10" id="KW-0812">Transmembrane</keyword>
<dbReference type="CDD" id="cd00082">
    <property type="entry name" value="HisKA"/>
    <property type="match status" value="1"/>
</dbReference>
<comment type="subcellular location">
    <subcellularLocation>
        <location evidence="2">Membrane</location>
    </subcellularLocation>
</comment>
<evidence type="ECO:0000256" key="9">
    <source>
        <dbReference type="ARBA" id="ARBA00023136"/>
    </source>
</evidence>
<comment type="catalytic activity">
    <reaction evidence="1">
        <text>ATP + protein L-histidine = ADP + protein N-phospho-L-histidine.</text>
        <dbReference type="EC" id="2.7.13.3"/>
    </reaction>
</comment>
<sequence length="441" mass="49624">MTAPEQTHPTQGSARRHRTERRVLGFLLRREDLLLALLPSLISIILLIVSFLPAFRILNNPETTWTGYNYQGFLNRVQQYARASSNPRSTLAERQKIRRWILSDIQTAQRQLTNGHPDSQFAQLRERERDAGVHLADVAPLIRSGRAEDTERAVRIAEQLNAAAHTHLNGVRFQLARTLHFMRITMLFTALLSGTLGTWLILRALNAARREQEAREAREAQHRQALSMATHELRRPLQALLLSTDALRGTENLRAREKILRLIEDHAAQLAVRTDLERLELMYVNIEPRPERTDLGGLIARLETDRVRTRRPASPVHVQTDPNHLQQVLENLIENAQRYSDDAILVTLDPATPERGPMIRVLDNGPGLSSDLLERVFEVGFRKPGSPHRDGRGLGLPIARRYATANGAQLTLHSPDGGGLEARIVFPAPPDTVPEGPQVPA</sequence>
<dbReference type="EC" id="2.7.13.3" evidence="3"/>
<protein>
    <recommendedName>
        <fullName evidence="3">histidine kinase</fullName>
        <ecNumber evidence="3">2.7.13.3</ecNumber>
    </recommendedName>
</protein>
<gene>
    <name evidence="12" type="ORF">GCM10008937_10290</name>
</gene>
<dbReference type="SUPFAM" id="SSF55874">
    <property type="entry name" value="ATPase domain of HSP90 chaperone/DNA topoisomerase II/histidine kinase"/>
    <property type="match status" value="1"/>
</dbReference>
<evidence type="ECO:0000256" key="6">
    <source>
        <dbReference type="ARBA" id="ARBA00022692"/>
    </source>
</evidence>
<dbReference type="Gene3D" id="3.30.565.10">
    <property type="entry name" value="Histidine kinase-like ATPase, C-terminal domain"/>
    <property type="match status" value="1"/>
</dbReference>
<dbReference type="RefSeq" id="WP_343756802.1">
    <property type="nucleotide sequence ID" value="NZ_BAAADB010000007.1"/>
</dbReference>
<dbReference type="Pfam" id="PF02518">
    <property type="entry name" value="HATPase_c"/>
    <property type="match status" value="1"/>
</dbReference>
<evidence type="ECO:0000256" key="8">
    <source>
        <dbReference type="ARBA" id="ARBA00022989"/>
    </source>
</evidence>